<dbReference type="AlphaFoldDB" id="A0A501XTP5"/>
<dbReference type="InterPro" id="IPR012338">
    <property type="entry name" value="Beta-lactam/transpept-like"/>
</dbReference>
<feature type="domain" description="Peptidase S12 Pab87-related C-terminal" evidence="3">
    <location>
        <begin position="418"/>
        <end position="520"/>
    </location>
</feature>
<dbReference type="Pfam" id="PF11954">
    <property type="entry name" value="DUF3471"/>
    <property type="match status" value="1"/>
</dbReference>
<dbReference type="PANTHER" id="PTHR46825:SF15">
    <property type="entry name" value="BETA-LACTAMASE-RELATED DOMAIN-CONTAINING PROTEIN"/>
    <property type="match status" value="1"/>
</dbReference>
<protein>
    <submittedName>
        <fullName evidence="4">Serine hydrolase</fullName>
    </submittedName>
</protein>
<feature type="chain" id="PRO_5021505780" evidence="1">
    <location>
        <begin position="23"/>
        <end position="524"/>
    </location>
</feature>
<dbReference type="PANTHER" id="PTHR46825">
    <property type="entry name" value="D-ALANYL-D-ALANINE-CARBOXYPEPTIDASE/ENDOPEPTIDASE AMPH"/>
    <property type="match status" value="1"/>
</dbReference>
<dbReference type="InterPro" id="IPR021860">
    <property type="entry name" value="Peptidase_S12_Pab87-rel_C"/>
</dbReference>
<dbReference type="InterPro" id="IPR050491">
    <property type="entry name" value="AmpC-like"/>
</dbReference>
<dbReference type="SUPFAM" id="SSF56601">
    <property type="entry name" value="beta-lactamase/transpeptidase-like"/>
    <property type="match status" value="1"/>
</dbReference>
<name>A0A501XTP5_9SPHN</name>
<dbReference type="Proteomes" id="UP000319897">
    <property type="component" value="Unassembled WGS sequence"/>
</dbReference>
<dbReference type="Gene3D" id="3.40.710.10">
    <property type="entry name" value="DD-peptidase/beta-lactamase superfamily"/>
    <property type="match status" value="1"/>
</dbReference>
<evidence type="ECO:0000313" key="5">
    <source>
        <dbReference type="Proteomes" id="UP000319897"/>
    </source>
</evidence>
<keyword evidence="4" id="KW-0378">Hydrolase</keyword>
<evidence type="ECO:0000256" key="1">
    <source>
        <dbReference type="SAM" id="SignalP"/>
    </source>
</evidence>
<dbReference type="RefSeq" id="WP_140926779.1">
    <property type="nucleotide sequence ID" value="NZ_VFSU01000011.1"/>
</dbReference>
<dbReference type="GO" id="GO:0016787">
    <property type="term" value="F:hydrolase activity"/>
    <property type="evidence" value="ECO:0007669"/>
    <property type="project" value="UniProtKB-KW"/>
</dbReference>
<dbReference type="InterPro" id="IPR001466">
    <property type="entry name" value="Beta-lactam-related"/>
</dbReference>
<dbReference type="Gene3D" id="2.40.128.600">
    <property type="match status" value="1"/>
</dbReference>
<dbReference type="EMBL" id="VFSU01000011">
    <property type="protein sequence ID" value="TPE63733.1"/>
    <property type="molecule type" value="Genomic_DNA"/>
</dbReference>
<sequence length="524" mass="56263">MRRAPALLAAVAVWALHAAALAAPPATLDADIEAMLAANATPGLAIAIVEDGKTVLSKGYGSKRAGTADRPDGKTLFEIGSTSKAFTAAALAMLVDEGKLKWDDRVVDHMPEFQMYDPWVTREYRVKDLLVHRSGLGLGAGDLTFVPRTTHSRAEIMGALRWLKPETSFRTTFSYSNLNYVAAGQLIEKVSGQRWEDFVTARILKPAGMAGSFADGTQRFGTANRAQPHARLGPPMRGAGPISVLDEKRGLGPNTGPAGGIASSADDMARWIALQLAQGKAAGSTKPLWSAAQAREMWQVATPTPIAPTEGPMAAAAPKFSGYALGWSVRDWHGERVISHSGGTLGFLTHVLLLPDRNVGFVFFLNSEDGEVFQALIYNLLDHYTGQPKTDWFTLTQAQKAKRLEAAKAALASISKPANPVPQSLPAAGYAGAYRDAWYGPITVRAKGEAIELEFPKTTGMVSTLEHLTGDSFVARWADPAIEPAIIRFNVDVGGKVESASMKALSPIADFSFDYHNLDIRPVR</sequence>
<gene>
    <name evidence="4" type="ORF">FJQ54_02445</name>
</gene>
<keyword evidence="5" id="KW-1185">Reference proteome</keyword>
<proteinExistence type="predicted"/>
<comment type="caution">
    <text evidence="4">The sequence shown here is derived from an EMBL/GenBank/DDBJ whole genome shotgun (WGS) entry which is preliminary data.</text>
</comment>
<accession>A0A501XTP5</accession>
<reference evidence="4 5" key="1">
    <citation type="submission" date="2019-06" db="EMBL/GenBank/DDBJ databases">
        <authorList>
            <person name="Lee I."/>
            <person name="Jang G.I."/>
            <person name="Hwang C.Y."/>
        </authorList>
    </citation>
    <scope>NUCLEOTIDE SEQUENCE [LARGE SCALE GENOMIC DNA]</scope>
    <source>
        <strain evidence="4 5">PAMC 28131</strain>
    </source>
</reference>
<evidence type="ECO:0000259" key="2">
    <source>
        <dbReference type="Pfam" id="PF00144"/>
    </source>
</evidence>
<keyword evidence="1" id="KW-0732">Signal</keyword>
<evidence type="ECO:0000313" key="4">
    <source>
        <dbReference type="EMBL" id="TPE63733.1"/>
    </source>
</evidence>
<feature type="domain" description="Beta-lactamase-related" evidence="2">
    <location>
        <begin position="28"/>
        <end position="378"/>
    </location>
</feature>
<dbReference type="Pfam" id="PF00144">
    <property type="entry name" value="Beta-lactamase"/>
    <property type="match status" value="1"/>
</dbReference>
<organism evidence="4 5">
    <name type="scientific">Sandaracinobacter neustonicus</name>
    <dbReference type="NCBI Taxonomy" id="1715348"/>
    <lineage>
        <taxon>Bacteria</taxon>
        <taxon>Pseudomonadati</taxon>
        <taxon>Pseudomonadota</taxon>
        <taxon>Alphaproteobacteria</taxon>
        <taxon>Sphingomonadales</taxon>
        <taxon>Sphingosinicellaceae</taxon>
        <taxon>Sandaracinobacter</taxon>
    </lineage>
</organism>
<feature type="signal peptide" evidence="1">
    <location>
        <begin position="1"/>
        <end position="22"/>
    </location>
</feature>
<evidence type="ECO:0000259" key="3">
    <source>
        <dbReference type="Pfam" id="PF11954"/>
    </source>
</evidence>
<dbReference type="OrthoDB" id="5377981at2"/>